<keyword evidence="7 8" id="KW-0472">Membrane</keyword>
<comment type="similarity">
    <text evidence="2 8">Belongs to the Casparian strip membrane proteins (CASP) family.</text>
</comment>
<comment type="subcellular location">
    <subcellularLocation>
        <location evidence="1 8">Cell membrane</location>
        <topology evidence="1 8">Multi-pass membrane protein</topology>
    </subcellularLocation>
</comment>
<keyword evidence="5 8" id="KW-0812">Transmembrane</keyword>
<protein>
    <recommendedName>
        <fullName evidence="8">CASP-like protein</fullName>
    </recommendedName>
</protein>
<comment type="caution">
    <text evidence="8">Lacks conserved residue(s) required for the propagation of feature annotation.</text>
</comment>
<feature type="transmembrane region" description="Helical" evidence="8">
    <location>
        <begin position="113"/>
        <end position="142"/>
    </location>
</feature>
<dbReference type="PANTHER" id="PTHR36488">
    <property type="entry name" value="CASP-LIKE PROTEIN 1U1"/>
    <property type="match status" value="1"/>
</dbReference>
<evidence type="ECO:0000256" key="8">
    <source>
        <dbReference type="RuleBase" id="RU361233"/>
    </source>
</evidence>
<evidence type="ECO:0000256" key="2">
    <source>
        <dbReference type="ARBA" id="ARBA00007651"/>
    </source>
</evidence>
<comment type="caution">
    <text evidence="10">The sequence shown here is derived from an EMBL/GenBank/DDBJ whole genome shotgun (WGS) entry which is preliminary data.</text>
</comment>
<evidence type="ECO:0000313" key="10">
    <source>
        <dbReference type="EMBL" id="KAF2531411.1"/>
    </source>
</evidence>
<feature type="non-terminal residue" evidence="10">
    <location>
        <position position="1"/>
    </location>
</feature>
<dbReference type="PANTHER" id="PTHR36488:SF8">
    <property type="entry name" value="CASP-LIKE PROTEIN 1U1"/>
    <property type="match status" value="1"/>
</dbReference>
<name>A0A8S9FDY3_BRACR</name>
<dbReference type="InterPro" id="IPR006459">
    <property type="entry name" value="CASP/CASPL"/>
</dbReference>
<dbReference type="GO" id="GO:0005886">
    <property type="term" value="C:plasma membrane"/>
    <property type="evidence" value="ECO:0007669"/>
    <property type="project" value="UniProtKB-SubCell"/>
</dbReference>
<evidence type="ECO:0000256" key="7">
    <source>
        <dbReference type="ARBA" id="ARBA00023136"/>
    </source>
</evidence>
<reference evidence="10" key="1">
    <citation type="submission" date="2019-12" db="EMBL/GenBank/DDBJ databases">
        <title>Genome sequencing and annotation of Brassica cretica.</title>
        <authorList>
            <person name="Studholme D.J."/>
            <person name="Sarris P.F."/>
        </authorList>
    </citation>
    <scope>NUCLEOTIDE SEQUENCE</scope>
    <source>
        <strain evidence="10">PFS-102/07</strain>
        <tissue evidence="10">Leaf</tissue>
    </source>
</reference>
<evidence type="ECO:0000256" key="1">
    <source>
        <dbReference type="ARBA" id="ARBA00004651"/>
    </source>
</evidence>
<evidence type="ECO:0000256" key="6">
    <source>
        <dbReference type="ARBA" id="ARBA00022989"/>
    </source>
</evidence>
<gene>
    <name evidence="10" type="ORF">F2Q70_00032624</name>
</gene>
<dbReference type="Pfam" id="PF04535">
    <property type="entry name" value="CASP_dom"/>
    <property type="match status" value="1"/>
</dbReference>
<keyword evidence="4 8" id="KW-1003">Cell membrane</keyword>
<accession>A0A8S9FDY3</accession>
<evidence type="ECO:0000256" key="5">
    <source>
        <dbReference type="ARBA" id="ARBA00022692"/>
    </source>
</evidence>
<feature type="transmembrane region" description="Helical" evidence="8">
    <location>
        <begin position="162"/>
        <end position="186"/>
    </location>
</feature>
<dbReference type="InterPro" id="IPR044173">
    <property type="entry name" value="CASPL"/>
</dbReference>
<evidence type="ECO:0000256" key="3">
    <source>
        <dbReference type="ARBA" id="ARBA00011489"/>
    </source>
</evidence>
<evidence type="ECO:0000259" key="9">
    <source>
        <dbReference type="Pfam" id="PF04535"/>
    </source>
</evidence>
<organism evidence="10">
    <name type="scientific">Brassica cretica</name>
    <name type="common">Mustard</name>
    <dbReference type="NCBI Taxonomy" id="69181"/>
    <lineage>
        <taxon>Eukaryota</taxon>
        <taxon>Viridiplantae</taxon>
        <taxon>Streptophyta</taxon>
        <taxon>Embryophyta</taxon>
        <taxon>Tracheophyta</taxon>
        <taxon>Spermatophyta</taxon>
        <taxon>Magnoliopsida</taxon>
        <taxon>eudicotyledons</taxon>
        <taxon>Gunneridae</taxon>
        <taxon>Pentapetalae</taxon>
        <taxon>rosids</taxon>
        <taxon>malvids</taxon>
        <taxon>Brassicales</taxon>
        <taxon>Brassicaceae</taxon>
        <taxon>Brassiceae</taxon>
        <taxon>Brassica</taxon>
    </lineage>
</organism>
<dbReference type="EMBL" id="QGKY02002305">
    <property type="protein sequence ID" value="KAF2531411.1"/>
    <property type="molecule type" value="Genomic_DNA"/>
</dbReference>
<keyword evidence="6 8" id="KW-1133">Transmembrane helix</keyword>
<dbReference type="NCBIfam" id="TIGR01569">
    <property type="entry name" value="A_tha_TIGR01569"/>
    <property type="match status" value="1"/>
</dbReference>
<dbReference type="InterPro" id="IPR006702">
    <property type="entry name" value="CASP_dom"/>
</dbReference>
<comment type="subunit">
    <text evidence="3 8">Homodimer and heterodimers.</text>
</comment>
<feature type="transmembrane region" description="Helical" evidence="8">
    <location>
        <begin position="86"/>
        <end position="106"/>
    </location>
</feature>
<feature type="domain" description="Casparian strip membrane protein" evidence="9">
    <location>
        <begin position="84"/>
        <end position="178"/>
    </location>
</feature>
<evidence type="ECO:0000256" key="4">
    <source>
        <dbReference type="ARBA" id="ARBA00022475"/>
    </source>
</evidence>
<dbReference type="AlphaFoldDB" id="A0A8S9FDY3"/>
<proteinExistence type="inferred from homology"/>
<sequence length="192" mass="20049">ATRVCGASGALTRSSSVGESKESSTAALLVNRSRSGSDLTSPRQFCRASLPPFGVMAVFRLTDSENLFISFKLRQPGVSQVTLYNISANAIACGYAAISIAVLMICKGRRSKGLLMAALIGDLVMVGLLFSGTGAAGAIGLMGSQGNKHVMWKKVCNVFGKFCHQAAASVAITLLASIVFMLLVVLDAMKLP</sequence>